<reference evidence="1" key="2">
    <citation type="journal article" date="2015" name="Fish Shellfish Immunol.">
        <title>Early steps in the European eel (Anguilla anguilla)-Vibrio vulnificus interaction in the gills: Role of the RtxA13 toxin.</title>
        <authorList>
            <person name="Callol A."/>
            <person name="Pajuelo D."/>
            <person name="Ebbesson L."/>
            <person name="Teles M."/>
            <person name="MacKenzie S."/>
            <person name="Amaro C."/>
        </authorList>
    </citation>
    <scope>NUCLEOTIDE SEQUENCE</scope>
</reference>
<dbReference type="AlphaFoldDB" id="A0A0E9QV80"/>
<name>A0A0E9QV80_ANGAN</name>
<protein>
    <submittedName>
        <fullName evidence="1">Uncharacterized protein</fullName>
    </submittedName>
</protein>
<organism evidence="1">
    <name type="scientific">Anguilla anguilla</name>
    <name type="common">European freshwater eel</name>
    <name type="synonym">Muraena anguilla</name>
    <dbReference type="NCBI Taxonomy" id="7936"/>
    <lineage>
        <taxon>Eukaryota</taxon>
        <taxon>Metazoa</taxon>
        <taxon>Chordata</taxon>
        <taxon>Craniata</taxon>
        <taxon>Vertebrata</taxon>
        <taxon>Euteleostomi</taxon>
        <taxon>Actinopterygii</taxon>
        <taxon>Neopterygii</taxon>
        <taxon>Teleostei</taxon>
        <taxon>Anguilliformes</taxon>
        <taxon>Anguillidae</taxon>
        <taxon>Anguilla</taxon>
    </lineage>
</organism>
<reference evidence="1" key="1">
    <citation type="submission" date="2014-11" db="EMBL/GenBank/DDBJ databases">
        <authorList>
            <person name="Amaro Gonzalez C."/>
        </authorList>
    </citation>
    <scope>NUCLEOTIDE SEQUENCE</scope>
</reference>
<evidence type="ECO:0000313" key="1">
    <source>
        <dbReference type="EMBL" id="JAH20018.1"/>
    </source>
</evidence>
<sequence>MSSLSLSLAFSLPLSLQSLGSKRWC</sequence>
<dbReference type="EMBL" id="GBXM01088559">
    <property type="protein sequence ID" value="JAH20018.1"/>
    <property type="molecule type" value="Transcribed_RNA"/>
</dbReference>
<accession>A0A0E9QV80</accession>
<proteinExistence type="predicted"/>